<feature type="compositionally biased region" description="Basic and acidic residues" evidence="1">
    <location>
        <begin position="732"/>
        <end position="746"/>
    </location>
</feature>
<gene>
    <name evidence="2" type="ORF">N7493_003526</name>
</gene>
<feature type="compositionally biased region" description="Basic residues" evidence="1">
    <location>
        <begin position="1"/>
        <end position="10"/>
    </location>
</feature>
<evidence type="ECO:0000256" key="1">
    <source>
        <dbReference type="SAM" id="MobiDB-lite"/>
    </source>
</evidence>
<feature type="region of interest" description="Disordered" evidence="1">
    <location>
        <begin position="1"/>
        <end position="371"/>
    </location>
</feature>
<dbReference type="PANTHER" id="PTHR34251">
    <property type="entry name" value="LEUCINE-, GLUTAMATE- AND LYSINE-RICH PROTEIN 1"/>
    <property type="match status" value="1"/>
</dbReference>
<feature type="region of interest" description="Disordered" evidence="1">
    <location>
        <begin position="725"/>
        <end position="746"/>
    </location>
</feature>
<evidence type="ECO:0000313" key="2">
    <source>
        <dbReference type="EMBL" id="KAJ5732045.1"/>
    </source>
</evidence>
<feature type="compositionally biased region" description="Low complexity" evidence="1">
    <location>
        <begin position="491"/>
        <end position="509"/>
    </location>
</feature>
<feature type="compositionally biased region" description="Low complexity" evidence="1">
    <location>
        <begin position="362"/>
        <end position="371"/>
    </location>
</feature>
<feature type="compositionally biased region" description="Basic and acidic residues" evidence="1">
    <location>
        <begin position="148"/>
        <end position="163"/>
    </location>
</feature>
<feature type="compositionally biased region" description="Low complexity" evidence="1">
    <location>
        <begin position="63"/>
        <end position="84"/>
    </location>
</feature>
<feature type="region of interest" description="Disordered" evidence="1">
    <location>
        <begin position="468"/>
        <end position="524"/>
    </location>
</feature>
<accession>A0AAD6HQA4</accession>
<feature type="region of interest" description="Disordered" evidence="1">
    <location>
        <begin position="930"/>
        <end position="955"/>
    </location>
</feature>
<dbReference type="Proteomes" id="UP001215712">
    <property type="component" value="Unassembled WGS sequence"/>
</dbReference>
<comment type="caution">
    <text evidence="2">The sequence shown here is derived from an EMBL/GenBank/DDBJ whole genome shotgun (WGS) entry which is preliminary data.</text>
</comment>
<dbReference type="InterPro" id="IPR038799">
    <property type="entry name" value="LEKR1"/>
</dbReference>
<dbReference type="Gene3D" id="1.10.287.1490">
    <property type="match status" value="1"/>
</dbReference>
<dbReference type="EMBL" id="JAQJAN010000004">
    <property type="protein sequence ID" value="KAJ5732045.1"/>
    <property type="molecule type" value="Genomic_DNA"/>
</dbReference>
<evidence type="ECO:0000313" key="3">
    <source>
        <dbReference type="Proteomes" id="UP001215712"/>
    </source>
</evidence>
<feature type="compositionally biased region" description="Basic and acidic residues" evidence="1">
    <location>
        <begin position="930"/>
        <end position="953"/>
    </location>
</feature>
<feature type="compositionally biased region" description="Low complexity" evidence="1">
    <location>
        <begin position="237"/>
        <end position="342"/>
    </location>
</feature>
<feature type="compositionally biased region" description="Pro residues" evidence="1">
    <location>
        <begin position="474"/>
        <end position="490"/>
    </location>
</feature>
<keyword evidence="3" id="KW-1185">Reference proteome</keyword>
<sequence length="1320" mass="144577">MGAGGKKSKGKDKSSKAGSKQKNKKSKSPETTEQQTATESSMPGSPDLGVQEQDTTELGEVSEQPLEQPEQTQLPTPVESSDSPSPEEPPKEEENLNAGIDVTQFLEPDTEELSALSNETTDNIAIVDTEASGPNEEPPTSVEVEEEPLTKEESEPVAEHLEPIAEPSEPTVEVEQSEPVAEGSEPATDYPEAVVETPEPATETLEPTVEASEPAVETPEPTVETPEPAVEAEEPAVETTEPAAEASEPAVETPEPVTETPEPVVESTEPAVETSESAVETPETAVEASEAPVEAAEPPVEQPEPVAEQAEPVSEQSDPVVVPTEPVVEQSEPAAVPENAEPVAEREAPEAKTPISTPTRPPSFVSHSPVPSLVPLPSPSFTEARYMQSASPENHFYHPGPAFVPYGSPHVSPHTSPAGPAYIPYSSPHVSPHTSPAGPAFIPYNSPHASPFASPYASPIPKVSSPLARSHYPYRPPNMSPTATPPPQVPAAPISPMAIAAPSPQMHSMGPPPPPGPPSTTQSFATAVHSPVMSTSSVVPPYHHPYPHYPPAGHNMQRSYSITDANSPYAATFQAIRDLGLGTGHLSENGNPSPPESEAEHAELLHRIQSAIPDINRLLHGFKNTHSRLSSREAEMKQIGNQHEQALQHKDFYIEALQAQMRKTANESAEECAKLKHTINELRMEVGDLQEKQKDLEDGLATQQKSNDELSQTKSDLEAEVSKLNTTLQDTHNTHAKEREEQKDEHARALVTQKHELTELFEEIKNEDEKAASDALEAREKELGDLHAAKQGEWETEKTELHESLQTHRTDLETHKAELTTTMAALESKETELQHKLEELTSVRDEVTAKLAELDAKEKELEETRAKSAEDLEALQQGHATEMGALKGTHDEQLAAAAKELAEKIAAIEAHLAEKEEAWSKERAELERQLAEKDSELSSSEREKERLEGDGLVKEQQLQRAVDEMRSTIDHLDGDCDRLRKTLHSLGEATDLKTTKGDQFFLDCFTQLSQLIHDLSKQHFGYLPIDPPKDILSKIPSELPSFLDNTPASRELRCAYVQHVVSKTLTYRVFQPFLFTLGRRYDKADTFFQMLSMDIRRKSVRREAFWRQQTLKAAYTTSDAKQSINVAAAVIVDEIIDHIKHFADPKHLDSLLTGVRKIVKLAAETWRHARVERELVLASFPAPDAESISNDGWEEYGVIPPLDASPKSDPARHVVLRTFPSILREAAHEDFANGERASPCVYSQGVLLYSDSPVVMARLQELAKKSTDNLVGDEGHASPPKTPHEGLSLRERLSMKERLATMTVQSAPTSPTMKAQIMRA</sequence>
<evidence type="ECO:0008006" key="4">
    <source>
        <dbReference type="Google" id="ProtNLM"/>
    </source>
</evidence>
<organism evidence="2 3">
    <name type="scientific">Penicillium malachiteum</name>
    <dbReference type="NCBI Taxonomy" id="1324776"/>
    <lineage>
        <taxon>Eukaryota</taxon>
        <taxon>Fungi</taxon>
        <taxon>Dikarya</taxon>
        <taxon>Ascomycota</taxon>
        <taxon>Pezizomycotina</taxon>
        <taxon>Eurotiomycetes</taxon>
        <taxon>Eurotiomycetidae</taxon>
        <taxon>Eurotiales</taxon>
        <taxon>Aspergillaceae</taxon>
        <taxon>Penicillium</taxon>
    </lineage>
</organism>
<protein>
    <recommendedName>
        <fullName evidence="4">RNA polymerase Rpb1 C-terminal repeat domain-containing protein</fullName>
    </recommendedName>
</protein>
<proteinExistence type="predicted"/>
<name>A0AAD6HQA4_9EURO</name>
<dbReference type="PANTHER" id="PTHR34251:SF1">
    <property type="entry name" value="LEUCINE, GLUTAMATE AND LYSINE RICH 1"/>
    <property type="match status" value="1"/>
</dbReference>
<reference evidence="2" key="2">
    <citation type="submission" date="2023-01" db="EMBL/GenBank/DDBJ databases">
        <authorList>
            <person name="Petersen C."/>
        </authorList>
    </citation>
    <scope>NUCLEOTIDE SEQUENCE</scope>
    <source>
        <strain evidence="2">IBT 17514</strain>
    </source>
</reference>
<reference evidence="2" key="1">
    <citation type="journal article" date="2023" name="IMA Fungus">
        <title>Comparative genomic study of the Penicillium genus elucidates a diverse pangenome and 15 lateral gene transfer events.</title>
        <authorList>
            <person name="Petersen C."/>
            <person name="Sorensen T."/>
            <person name="Nielsen M.R."/>
            <person name="Sondergaard T.E."/>
            <person name="Sorensen J.L."/>
            <person name="Fitzpatrick D.A."/>
            <person name="Frisvad J.C."/>
            <person name="Nielsen K.L."/>
        </authorList>
    </citation>
    <scope>NUCLEOTIDE SEQUENCE</scope>
    <source>
        <strain evidence="2">IBT 17514</strain>
    </source>
</reference>
<feature type="compositionally biased region" description="Low complexity" evidence="1">
    <location>
        <begin position="191"/>
        <end position="229"/>
    </location>
</feature>